<comment type="caution">
    <text evidence="1">The sequence shown here is derived from an EMBL/GenBank/DDBJ whole genome shotgun (WGS) entry which is preliminary data.</text>
</comment>
<accession>A0A8S1YIT7</accession>
<organism evidence="1 2">
    <name type="scientific">Paramecium pentaurelia</name>
    <dbReference type="NCBI Taxonomy" id="43138"/>
    <lineage>
        <taxon>Eukaryota</taxon>
        <taxon>Sar</taxon>
        <taxon>Alveolata</taxon>
        <taxon>Ciliophora</taxon>
        <taxon>Intramacronucleata</taxon>
        <taxon>Oligohymenophorea</taxon>
        <taxon>Peniculida</taxon>
        <taxon>Parameciidae</taxon>
        <taxon>Paramecium</taxon>
    </lineage>
</organism>
<dbReference type="AlphaFoldDB" id="A0A8S1YIT7"/>
<protein>
    <submittedName>
        <fullName evidence="1">Uncharacterized protein</fullName>
    </submittedName>
</protein>
<name>A0A8S1YIT7_9CILI</name>
<proteinExistence type="predicted"/>
<gene>
    <name evidence="1" type="ORF">PPENT_87.1.T1860017</name>
</gene>
<evidence type="ECO:0000313" key="2">
    <source>
        <dbReference type="Proteomes" id="UP000689195"/>
    </source>
</evidence>
<dbReference type="EMBL" id="CAJJDO010000186">
    <property type="protein sequence ID" value="CAD8213799.1"/>
    <property type="molecule type" value="Genomic_DNA"/>
</dbReference>
<keyword evidence="2" id="KW-1185">Reference proteome</keyword>
<reference evidence="1" key="1">
    <citation type="submission" date="2021-01" db="EMBL/GenBank/DDBJ databases">
        <authorList>
            <consortium name="Genoscope - CEA"/>
            <person name="William W."/>
        </authorList>
    </citation>
    <scope>NUCLEOTIDE SEQUENCE</scope>
</reference>
<sequence length="257" mass="30268">MKALHYKVHIDITIWIIDDWPNTQLFSQLLINGLSLGIFILIQDQIKINVVVLVKTIVLQNIKIFHDIHQIQQLLNYTQIIITITFEVLLILRLNQMNVIKDVNSVYIQQLTVSCRNCGNNFLNLDNSLEGWIKNKFQFFKYLINDVQLNMLVFNCTWIIEHGNQMIQKIQLNQNHIGQMAQYVSVNYQQFFEVQQIQYRVYQLQFGKQESCVEGLVMQTIQQLKLIVILITNILNLLKCESNYKIKLIINIILKLC</sequence>
<dbReference type="Proteomes" id="UP000689195">
    <property type="component" value="Unassembled WGS sequence"/>
</dbReference>
<evidence type="ECO:0000313" key="1">
    <source>
        <dbReference type="EMBL" id="CAD8213799.1"/>
    </source>
</evidence>